<comment type="subcellular location">
    <subcellularLocation>
        <location evidence="1">Cytoplasm</location>
        <location evidence="1">Cytoskeleton</location>
        <location evidence="1">Cilium axoneme</location>
    </subcellularLocation>
</comment>
<dbReference type="Pfam" id="PF17852">
    <property type="entry name" value="Dynein_AAA_lid"/>
    <property type="match status" value="1"/>
</dbReference>
<evidence type="ECO:0000259" key="21">
    <source>
        <dbReference type="Pfam" id="PF12780"/>
    </source>
</evidence>
<keyword evidence="11" id="KW-0505">Motor protein</keyword>
<dbReference type="Pfam" id="PF25007">
    <property type="entry name" value="DYH2-5-8_CC"/>
    <property type="match status" value="1"/>
</dbReference>
<dbReference type="InterPro" id="IPR043160">
    <property type="entry name" value="Dynein_C_barrel"/>
</dbReference>
<evidence type="ECO:0000256" key="1">
    <source>
        <dbReference type="ARBA" id="ARBA00004430"/>
    </source>
</evidence>
<evidence type="ECO:0000256" key="9">
    <source>
        <dbReference type="ARBA" id="ARBA00023054"/>
    </source>
</evidence>
<evidence type="ECO:0000256" key="11">
    <source>
        <dbReference type="ARBA" id="ARBA00023175"/>
    </source>
</evidence>
<dbReference type="InterPro" id="IPR026983">
    <property type="entry name" value="DHC"/>
</dbReference>
<evidence type="ECO:0000256" key="14">
    <source>
        <dbReference type="SAM" id="Coils"/>
    </source>
</evidence>
<dbReference type="InterPro" id="IPR013602">
    <property type="entry name" value="Dynein_heavy_linker"/>
</dbReference>
<dbReference type="Pfam" id="PF17857">
    <property type="entry name" value="AAA_lid_1"/>
    <property type="match status" value="1"/>
</dbReference>
<keyword evidence="7" id="KW-0067">ATP-binding</keyword>
<feature type="domain" description="Dynein heavy chain ATP-binding dynein motor region" evidence="22">
    <location>
        <begin position="3598"/>
        <end position="3818"/>
    </location>
</feature>
<dbReference type="Gene3D" id="1.20.920.20">
    <property type="match status" value="1"/>
</dbReference>
<dbReference type="FunFam" id="3.20.180.20:FF:000001">
    <property type="entry name" value="Dynein axonemal heavy chain 5"/>
    <property type="match status" value="1"/>
</dbReference>
<evidence type="ECO:0000259" key="23">
    <source>
        <dbReference type="Pfam" id="PF17852"/>
    </source>
</evidence>
<protein>
    <submittedName>
        <fullName evidence="28">Dynein heavy chain 5, axonemal-like</fullName>
    </submittedName>
</protein>
<dbReference type="FunFam" id="1.20.140.100:FF:000003">
    <property type="entry name" value="Dynein, axonemal, heavy chain 5"/>
    <property type="match status" value="1"/>
</dbReference>
<feature type="compositionally biased region" description="Polar residues" evidence="15">
    <location>
        <begin position="34"/>
        <end position="45"/>
    </location>
</feature>
<keyword evidence="4" id="KW-0493">Microtubule</keyword>
<dbReference type="FunFam" id="1.10.287.2620:FF:000003">
    <property type="entry name" value="Dynein, axonemal, heavy chain 5"/>
    <property type="match status" value="1"/>
</dbReference>
<dbReference type="Pfam" id="PF12781">
    <property type="entry name" value="AAA_9"/>
    <property type="match status" value="1"/>
</dbReference>
<feature type="domain" description="Dynein heavy chain AAA 5 extension" evidence="23">
    <location>
        <begin position="2454"/>
        <end position="2569"/>
    </location>
</feature>
<dbReference type="InterPro" id="IPR004273">
    <property type="entry name" value="Dynein_heavy_D6_P-loop"/>
</dbReference>
<dbReference type="InterPro" id="IPR042222">
    <property type="entry name" value="Dynein_2_N"/>
</dbReference>
<dbReference type="FunFam" id="3.40.50.300:FF:000543">
    <property type="entry name" value="Dynein axonemal heavy chain 5"/>
    <property type="match status" value="1"/>
</dbReference>
<dbReference type="Gene3D" id="3.10.490.20">
    <property type="match status" value="1"/>
</dbReference>
<dbReference type="InterPro" id="IPR041466">
    <property type="entry name" value="Dynein_AAA5_ext"/>
</dbReference>
<evidence type="ECO:0000256" key="5">
    <source>
        <dbReference type="ARBA" id="ARBA00022737"/>
    </source>
</evidence>
<dbReference type="GO" id="GO:0008569">
    <property type="term" value="F:minus-end-directed microtubule motor activity"/>
    <property type="evidence" value="ECO:0007669"/>
    <property type="project" value="InterPro"/>
</dbReference>
<dbReference type="GO" id="GO:0007018">
    <property type="term" value="P:microtubule-based movement"/>
    <property type="evidence" value="ECO:0007669"/>
    <property type="project" value="InterPro"/>
</dbReference>
<dbReference type="Gene3D" id="1.20.1270.280">
    <property type="match status" value="1"/>
</dbReference>
<feature type="compositionally biased region" description="Basic and acidic residues" evidence="15">
    <location>
        <begin position="1"/>
        <end position="17"/>
    </location>
</feature>
<dbReference type="InterPro" id="IPR027417">
    <property type="entry name" value="P-loop_NTPase"/>
</dbReference>
<evidence type="ECO:0000259" key="24">
    <source>
        <dbReference type="Pfam" id="PF17857"/>
    </source>
</evidence>
<gene>
    <name evidence="28" type="primary">Dnah5-001</name>
</gene>
<dbReference type="FunFam" id="1.10.8.710:FF:000003">
    <property type="entry name" value="Dynein axonemal heavy chain 5"/>
    <property type="match status" value="1"/>
</dbReference>
<reference evidence="28" key="1">
    <citation type="submission" date="2020-04" db="EMBL/GenBank/DDBJ databases">
        <authorList>
            <person name="Neveu A P."/>
        </authorList>
    </citation>
    <scope>NUCLEOTIDE SEQUENCE</scope>
    <source>
        <tissue evidence="28">Whole embryo</tissue>
    </source>
</reference>
<dbReference type="FunFam" id="3.40.50.300:FF:000044">
    <property type="entry name" value="Dynein heavy chain 5, axonemal"/>
    <property type="match status" value="1"/>
</dbReference>
<dbReference type="InterPro" id="IPR041589">
    <property type="entry name" value="DNAH3_AAA_lid_1"/>
</dbReference>
<evidence type="ECO:0000256" key="8">
    <source>
        <dbReference type="ARBA" id="ARBA00023017"/>
    </source>
</evidence>
<evidence type="ECO:0000259" key="26">
    <source>
        <dbReference type="Pfam" id="PF18199"/>
    </source>
</evidence>
<feature type="domain" description="Dynein heavy chain AAA module D4" evidence="21">
    <location>
        <begin position="2949"/>
        <end position="3211"/>
    </location>
</feature>
<dbReference type="FunFam" id="1.10.8.1220:FF:000001">
    <property type="entry name" value="Dynein axonemal heavy chain 5"/>
    <property type="match status" value="1"/>
</dbReference>
<keyword evidence="13" id="KW-0966">Cell projection</keyword>
<feature type="coiled-coil region" evidence="14">
    <location>
        <begin position="3233"/>
        <end position="3295"/>
    </location>
</feature>
<dbReference type="InterPro" id="IPR013594">
    <property type="entry name" value="Dynein_heavy_tail"/>
</dbReference>
<feature type="domain" description="Dynein heavy chain AAA lid" evidence="25">
    <location>
        <begin position="4204"/>
        <end position="4343"/>
    </location>
</feature>
<dbReference type="InterPro" id="IPR041228">
    <property type="entry name" value="Dynein_C"/>
</dbReference>
<evidence type="ECO:0000259" key="20">
    <source>
        <dbReference type="Pfam" id="PF12777"/>
    </source>
</evidence>
<dbReference type="PANTHER" id="PTHR46532">
    <property type="entry name" value="MALE FERTILITY FACTOR KL5"/>
    <property type="match status" value="1"/>
</dbReference>
<accession>A0A6F9DAI7</accession>
<feature type="domain" description="Dynein heavy chain C-terminal" evidence="26">
    <location>
        <begin position="4350"/>
        <end position="4656"/>
    </location>
</feature>
<comment type="similarity">
    <text evidence="2">Belongs to the dynein heavy chain family.</text>
</comment>
<evidence type="ECO:0000259" key="17">
    <source>
        <dbReference type="Pfam" id="PF08385"/>
    </source>
</evidence>
<dbReference type="Pfam" id="PF12774">
    <property type="entry name" value="AAA_6"/>
    <property type="match status" value="1"/>
</dbReference>
<dbReference type="Pfam" id="PF08393">
    <property type="entry name" value="DHC_N2"/>
    <property type="match status" value="1"/>
</dbReference>
<dbReference type="Gene3D" id="6.10.140.1060">
    <property type="match status" value="1"/>
</dbReference>
<dbReference type="FunFam" id="1.20.920.20:FF:000004">
    <property type="entry name" value="Dynein axonemal heavy chain 5"/>
    <property type="match status" value="1"/>
</dbReference>
<evidence type="ECO:0000259" key="19">
    <source>
        <dbReference type="Pfam" id="PF12774"/>
    </source>
</evidence>
<evidence type="ECO:0000259" key="18">
    <source>
        <dbReference type="Pfam" id="PF08393"/>
    </source>
</evidence>
<dbReference type="InterPro" id="IPR056759">
    <property type="entry name" value="DYH2-5-8_CC"/>
</dbReference>
<keyword evidence="8" id="KW-0243">Dynein</keyword>
<evidence type="ECO:0000259" key="25">
    <source>
        <dbReference type="Pfam" id="PF18198"/>
    </source>
</evidence>
<organism evidence="28">
    <name type="scientific">Phallusia mammillata</name>
    <dbReference type="NCBI Taxonomy" id="59560"/>
    <lineage>
        <taxon>Eukaryota</taxon>
        <taxon>Metazoa</taxon>
        <taxon>Chordata</taxon>
        <taxon>Tunicata</taxon>
        <taxon>Ascidiacea</taxon>
        <taxon>Phlebobranchia</taxon>
        <taxon>Ascidiidae</taxon>
        <taxon>Phallusia</taxon>
    </lineage>
</organism>
<dbReference type="FunFam" id="1.10.472.130:FF:000009">
    <property type="entry name" value="Dynein heavy chain 5, axonemal"/>
    <property type="match status" value="1"/>
</dbReference>
<evidence type="ECO:0000256" key="7">
    <source>
        <dbReference type="ARBA" id="ARBA00022840"/>
    </source>
</evidence>
<feature type="domain" description="Dynein heavy chain hydrolytic ATP-binding dynein motor region" evidence="19">
    <location>
        <begin position="1969"/>
        <end position="2296"/>
    </location>
</feature>
<dbReference type="FunFam" id="1.20.58.1120:FF:000004">
    <property type="entry name" value="Dynein axonemal heavy chain 5"/>
    <property type="match status" value="1"/>
</dbReference>
<evidence type="ECO:0000256" key="12">
    <source>
        <dbReference type="ARBA" id="ARBA00023212"/>
    </source>
</evidence>
<dbReference type="InterPro" id="IPR024317">
    <property type="entry name" value="Dynein_heavy_chain_D4_dom"/>
</dbReference>
<keyword evidence="9 14" id="KW-0175">Coiled coil</keyword>
<evidence type="ECO:0000256" key="4">
    <source>
        <dbReference type="ARBA" id="ARBA00022701"/>
    </source>
</evidence>
<evidence type="ECO:0000259" key="16">
    <source>
        <dbReference type="Pfam" id="PF03028"/>
    </source>
</evidence>
<evidence type="ECO:0000256" key="15">
    <source>
        <dbReference type="SAM" id="MobiDB-lite"/>
    </source>
</evidence>
<dbReference type="SUPFAM" id="SSF52540">
    <property type="entry name" value="P-loop containing nucleoside triphosphate hydrolases"/>
    <property type="match status" value="4"/>
</dbReference>
<name>A0A6F9DAI7_9ASCI</name>
<evidence type="ECO:0000256" key="6">
    <source>
        <dbReference type="ARBA" id="ARBA00022741"/>
    </source>
</evidence>
<dbReference type="Gene3D" id="1.20.58.1120">
    <property type="match status" value="1"/>
</dbReference>
<dbReference type="Gene3D" id="1.10.287.2620">
    <property type="match status" value="1"/>
</dbReference>
<evidence type="ECO:0000256" key="13">
    <source>
        <dbReference type="ARBA" id="ARBA00023273"/>
    </source>
</evidence>
<dbReference type="Pfam" id="PF08385">
    <property type="entry name" value="DHC_N1"/>
    <property type="match status" value="1"/>
</dbReference>
<dbReference type="Gene3D" id="3.20.180.20">
    <property type="entry name" value="Dynein heavy chain, N-terminal domain 2"/>
    <property type="match status" value="1"/>
</dbReference>
<dbReference type="GO" id="GO:0045505">
    <property type="term" value="F:dynein intermediate chain binding"/>
    <property type="evidence" value="ECO:0007669"/>
    <property type="project" value="InterPro"/>
</dbReference>
<dbReference type="Gene3D" id="1.10.472.130">
    <property type="match status" value="1"/>
</dbReference>
<sequence length="4659" mass="529753">MSAEVKENGEAGAKESGKPPSPKPDTEEGAGSKQVKTNPGATSGDGTAGIPTVTVGGASANFGSKRRRVGDGGGGGPASRRITSQQTQMAATPAAGKKNVVLSGDAMKEMQRQAKAMREDRRAGLDVRHKYILGKVAEAMRVEYSVVEEQIIGDDRFELMDNFFAANGTKKLMFYYQESTAKEVAYSRTDMASVHPSAFKEKLFLTSGDVEPLIGVCYFFVRTNQKSITTANIANEVNFGLIDATDGNLLKGIEDLLSRVMVPALRAQGDWGQLTANGGSNRQQIDDFIESIEKFVGTLSAARNNMSDRFELAEFEIGYNLDDLRGPQDYAQMVGVNTDIVEKLEEVLNGWCKQIDQVLAESEQMRKEADDIGPAAELEHWKQRMAKFSSLLDEIKTQRVKTVVGILQAAKSKTLRSWKALDSRITDAANEAKDNVKYLYTLDKFFGPLSKCSPQGMIEVLPGLMNSIRMIHSISQFYNTSERMTSLFVKVTNQMITTCKHYIMGGSERVWDIDRAVLLERIANCTKLNEEYQLAFHRTKEKLKENPKERQFEFSENYIFGKFDTLCTRLNKLSHMVSTMKHLSALKDIKMEGIDALYIKYQNIVGNAEKKKYDVLDHRKAEFESDFLDFRMQIEGLQTALQTYMESWFDKSLSTEYLLELLSKFEQIEGVSLDLGDKYNVLIARYAKDCEGVRKAYQKFKTDPPVARNMPPISGKIAWARQLYRKISIPMEFFQKKGDLLKTVEGKKVVRTFNKLAAVLLEYEVLYHRGWCRAVDVVKGGLQASLLLRHPETGKLYVNFDSSIWELLSESKYFTKIGLEIPDAAFRLCLKEDEITKDKNDLNDMILAFEKMTEEVPHLLLPLLKPFISRIDDKILSGLTILNWNSMNIETFIKDVYTAMDEMKIIIKRITDIMDCRIGKDLEEIGVTALCDLPEDDAVTCEKFLALTNNVVTSASTELVSLSAATQRAVYEIIDMLKQQFSEVELSNLEKQAASENFPVWYYTLMGHFCQRTTDVLVKCTRLSLDSIKRRLQQANKYQSSQRLGSSRYDSKKAPLFKSQIVLALPAITMKPSLDDIQTALNKAIEQILNATTEVELWKYADLHFQQQHLEAEAARKMGEDIKTQIKPPKPIHKQISEHKDVVKVVVALHSVVSSLKSDCESLLTNFSGFSELWLEDPQEKIAEFVEHKPGYSEYEAQIKYYHRLESQVEDLPPSYKVGSVLFETDALKLALEQECKAWKRAFGNALNEKAGAEQESIFNFIDSLTKRTARSINDLDDVRGAMGALREIREEQIRIDMTIGPVEESYALLNKLELTFNDGNAERVDGLAYQWKNLLSSVVSTQSTLLRVQPGFKTDLLTGVEKFHIDTADFHRDYDQKGPNIQGVPPREASDRLQIFQTRFDELWRKYVTYSGGEELFGLPVTEYPDLQRIKRELSLLQKLYGLYNNVIDSVNGYYDILWSELDIEKINQELLDFQNKCRKLPKALKEWDAFLDLKKKIDDFSECCPLLEMMSNKAMMNRHWERIAKLTSHNFDVENENFQLRNIMEAPLLENKEDIEDVCISAVKERDIEGKLKQVVADWSTQVFTFSQFKARGELLLKGADIQEIVALMEDSLMVLASLMSNRYNAPFKPQIQGWVHKLSGTTEIIENWLVVQNLWVYLEAVFVGGDIAKQLPQEAKRFSNIDKSWQKIMQKAHETTNVVQCCMGDDTLAQLLPHLLEQLEMCQKSLTGYLEKKRLLFPRFFFVSDPALLEILGQASDSHTIQAHLLSLFDNVYRVDFDEKQYDRIIKLRSQEDEVMELDKAVVAQGNVEIWLKALLDMVLSTVHAVIRKAWQAIADVQSFKLVEFENVFPAQVGLLGIQMLWTRDSEIALGNAKSDKKAMATMNQRFLDMLNELIGMTTTELTKYERTKFETLVTIHVHQRDIFDDMCRMHIKSPSDFEWLKQSRFYFVDDTDRCLVQITDVDFDYCNEYTGCTERLVITPLTDRCYITLAQALGMSMGGAPAGPAGTGKTETTKDMGKCLGKYVVVFNCSDQMDYRGLGRIYKGLAQSGSWGCFDEFNRIELPVLSVAAQQIAIVLQCKKMKKSQFIFTDGDVVDLDKEFGIFLTMNPGYAGRQELPENLKIIFRPVAMMVPDRSIIIRVKLASCGFIENIVLAKKFYTLYKLCEEQLSKQVHYDFGLRNILSVLRTLGGVKRSSPDDPESTIVMRVLRDMNLSKLVDEDEPLFLSLINDLFPGIQLDKAGYPELEAAIEKQVHESGLINHPPWVLKLIQLFETQRVRHGMMALGPSGAGKTKCINVLMKAMTDCGEPHREMRMNPKAITAPQMFGTLDVATNDWTDGIFSTLWRRTHKAKKGEHIWLVLDGPVDAIWIENLNSVLDDNKTLTLANGDRIPMAPNCKIIFEPHNIDNASPATVSRNGMVFMSSSVLDWQPIVKSWLQTLPMQQNDVLWTSFESIFQATLDYIFSQLVPKMALLECMYIRQAIDILQGLIPSPEDQSKQPSKDHLCRLFFFALMWSIGAILELDDRVKLEEFIKKTNPNLAIPPVKDDETIFEYMVNEEGVWEHWAKRVPDYNYPKDSVPDYMGILVPNVDNVRTDFLMDTIMKQEKGVLLIGEQGTAKTVMIKGYCKKYDPERHLTKALNFSSATTPNMYQRTVESYVDKRVGTTYGPPAGKKMTVFIDDINMPIVNEWGDQITNEIVRQLMSMKGFYSLDKPGDFTNIVDIQFAAAMIHPGGGRNDIPQRLKQQFCVFNCALPSNNSIDKIFTTIGQGYFCKERGFPAEVVDLAPRLVALTRRLWQATKVKMLPTPAKFHYIFNLRDLSRIWQGILVVNSDVCTTDEILMGLWKHECHRVIADRFTNQPDKDWFEKALVKMVGDDLAEMSAKMPLEPYFVDFLQEAPEATGEEGEDADLDAPKIYEPIESMEQLEEKLKTFQEQYNETIRGSKMDLVFFKDAMVHLVKISRIIGMPRGNCLLVGVGGSGKQSLTRLATYIAGYTCFQITLTRTYNVSNLIDDLKILYRTAGKEGKGVTFIFTDNEIKDEGFLEYMNNVLASGEVSNLFARDEIDEITQELVPVMKAEYPRLPPTNENLYEYFLSRVRANLHVVLCFSPVGEKFQNRALKFPALISGCTMDWFLRWPRDALIQVAQYFLATFKIECEDSTKANMVQVMGTVQDLVAEKCVEYFERYRRACHVTPKSYLSFLAGYKTIYRSKLDEISVLSSRMKTGLLKLVEAEKSVNELSKELAVKEKDLAVASKEADEVLKIVTTKATAAEKVKAEVQKVKDKAQAIVDTIAVDKASAMAKLAAAKPALQAAEAALQTIKPADIATVRKLGKPPHLIMRIMDCVLILFQKRVNTVEQDPERNCVKPSWGEALKLMNNSGFLQSLLNFSKDTINEETVELLQPYLEMEDYSFESAKKVCGNVAGLCSWTQAMAFFYSINKEVLPLKANLAVQEGRLGKAMTDLNEAQAQLDEKEAELQEVQAQYDKAISHKQALIDDAESCKRKMINASALIEGLGGEKVRWTAAGKTFQDQIMRLVGDVLLATGFLSYSGPFNQDFRNLLQTAWKKEMSGHKIPYSDDINLITMLVDNATIGEWNLQGLPNDDLSVQNGIIVTRATRYPLLIDPQGQGKIWVRNKEKEHELQVTTLNHKYFRTHLEDSLSLGRPLLIEDVGEELDPALDNVLEQNFIKSGSTFKVKVGDKEVDVMKGFKLYITTKLANPVYTPEIYARTSIIDFTVTIKGLEDQLLGRVILTEKQELESERVELMEEVTANKRKMKELEDNLLFRLTSTEGSLVEDESLIEVLKTTKVTAEEVSEKLTIAAETEVKINTAREEFRPVATRGSILYFLIVEMSLVNVMYQTSLRQFLQLFDLALARSAKSPIPTKRINNIIDYLTFDVFRYTTRGLYEEHKFLYVLLLTLKIALNLGQISHTEFQTFIKGGASLDLNAVEPKPKKWILDMTWLNLVQLSKLPQFSQLLNQISRNDKGWKSWFDEAAPEESTIPDGYSSSLDTFRKLLLIRAWCPDRITAQARHFITFTMGEKYAEAVLLDYEKMVVESDKVTPMICFLTMGSDPTDNIERLARGKGIPCRPISMGQGQEVHARRLLQQSFNDGGWLLLQNCHLGLAYMDELLEQLQTNESISEQYRTWITAEVHPKFPINLLQSSIKYTNEPPQGVKAGLKRTYSALTQEFLDISNMPQWKPLLFNVAFLYTTVQERRKFGPLGWNIPYEYNQADFTASVQFIQNHLDDLDIKKGVSWNTVRYMLGEIQFGGRVTDDLDKHLLNTYCKVWFGEHIFSDKFCFYKGYSVPKGKTIQEYHTYIDNLPPVDTPEVMGLHPNADITYQTNFANAALGTIVSIQPKESSGGSGETRESVVFKMADEMLQKLPANFLPHEVRARLQKMGAIQPMNIFLRQELDRMQRVITIVRTTLVDLKLAIDGTIIMSENLKDALDQMYDARIPKLWRKISWESSTLGFWFTELLERHIQFHSWIFDGRPNQFWMTGFFNPQGFLTAMRQEVTRAHTAKGWALDGVVLYNDVTKMMKEDITGPPPPEIGGVYVYGLFLDGAGWDKRNVKLMEPQPKVLFTSMPVVHVYAINTASPGKEDKKQSINLFHCPVYKKPRRTDLTYIFPLLLRSVQAPEHWTLRGVAILCDTK</sequence>
<dbReference type="Gene3D" id="3.40.50.300">
    <property type="entry name" value="P-loop containing nucleotide triphosphate hydrolases"/>
    <property type="match status" value="5"/>
</dbReference>
<feature type="domain" description="Dynein heavy chain coiled coil stalk" evidence="20">
    <location>
        <begin position="3225"/>
        <end position="3570"/>
    </location>
</feature>
<dbReference type="Gene3D" id="1.10.8.1220">
    <property type="match status" value="1"/>
</dbReference>
<feature type="domain" description="Dynein heavy chain linker" evidence="18">
    <location>
        <begin position="1428"/>
        <end position="1833"/>
    </location>
</feature>
<dbReference type="FunFam" id="1.20.1270.280:FF:000002">
    <property type="entry name" value="Dynein heavy chain 5, axonemal"/>
    <property type="match status" value="1"/>
</dbReference>
<dbReference type="Gene3D" id="1.20.920.30">
    <property type="match status" value="1"/>
</dbReference>
<dbReference type="GO" id="GO:0097729">
    <property type="term" value="C:9+2 motile cilium"/>
    <property type="evidence" value="ECO:0007669"/>
    <property type="project" value="UniProtKB-ARBA"/>
</dbReference>
<keyword evidence="6" id="KW-0547">Nucleotide-binding</keyword>
<dbReference type="GO" id="GO:0005858">
    <property type="term" value="C:axonemal dynein complex"/>
    <property type="evidence" value="ECO:0007669"/>
    <property type="project" value="TreeGrafter"/>
</dbReference>
<dbReference type="FunFam" id="3.40.50.300:FF:000049">
    <property type="entry name" value="Dynein, axonemal, heavy chain 5"/>
    <property type="match status" value="1"/>
</dbReference>
<dbReference type="InterPro" id="IPR035699">
    <property type="entry name" value="AAA_6"/>
</dbReference>
<dbReference type="Gene3D" id="1.20.140.100">
    <property type="entry name" value="Dynein heavy chain, N-terminal domain 2"/>
    <property type="match status" value="1"/>
</dbReference>
<dbReference type="FunFam" id="3.10.490.20:FF:000010">
    <property type="entry name" value="Dynein heavy chain, putative"/>
    <property type="match status" value="1"/>
</dbReference>
<keyword evidence="12" id="KW-0206">Cytoskeleton</keyword>
<keyword evidence="3" id="KW-0963">Cytoplasm</keyword>
<dbReference type="InterPro" id="IPR024743">
    <property type="entry name" value="Dynein_HC_stalk"/>
</dbReference>
<feature type="coiled-coil region" evidence="14">
    <location>
        <begin position="3759"/>
        <end position="3786"/>
    </location>
</feature>
<feature type="domain" description="Dynein heavy chain tail" evidence="17">
    <location>
        <begin position="341"/>
        <end position="892"/>
    </location>
</feature>
<dbReference type="Gene3D" id="1.10.8.710">
    <property type="match status" value="1"/>
</dbReference>
<dbReference type="Pfam" id="PF12777">
    <property type="entry name" value="MT"/>
    <property type="match status" value="1"/>
</dbReference>
<dbReference type="GO" id="GO:0005524">
    <property type="term" value="F:ATP binding"/>
    <property type="evidence" value="ECO:0007669"/>
    <property type="project" value="UniProtKB-KW"/>
</dbReference>
<dbReference type="InterPro" id="IPR042228">
    <property type="entry name" value="Dynein_linker_3"/>
</dbReference>
<feature type="region of interest" description="Disordered" evidence="15">
    <location>
        <begin position="1"/>
        <end position="98"/>
    </location>
</feature>
<dbReference type="GO" id="GO:0051959">
    <property type="term" value="F:dynein light intermediate chain binding"/>
    <property type="evidence" value="ECO:0007669"/>
    <property type="project" value="InterPro"/>
</dbReference>
<dbReference type="GO" id="GO:0005874">
    <property type="term" value="C:microtubule"/>
    <property type="evidence" value="ECO:0007669"/>
    <property type="project" value="UniProtKB-KW"/>
</dbReference>
<keyword evidence="10" id="KW-0969">Cilium</keyword>
<evidence type="ECO:0000256" key="10">
    <source>
        <dbReference type="ARBA" id="ARBA00023069"/>
    </source>
</evidence>
<dbReference type="FunFam" id="1.20.920.30:FF:000004">
    <property type="entry name" value="Dynein axonemal heavy chain 5"/>
    <property type="match status" value="1"/>
</dbReference>
<evidence type="ECO:0000259" key="27">
    <source>
        <dbReference type="Pfam" id="PF25007"/>
    </source>
</evidence>
<evidence type="ECO:0000259" key="22">
    <source>
        <dbReference type="Pfam" id="PF12781"/>
    </source>
</evidence>
<dbReference type="InterPro" id="IPR043157">
    <property type="entry name" value="Dynein_AAA1S"/>
</dbReference>
<proteinExistence type="evidence at transcript level"/>
<dbReference type="Pfam" id="PF03028">
    <property type="entry name" value="Dynein_heavy"/>
    <property type="match status" value="1"/>
</dbReference>
<dbReference type="EMBL" id="LR784565">
    <property type="protein sequence ID" value="CAB3238688.1"/>
    <property type="molecule type" value="mRNA"/>
</dbReference>
<dbReference type="InterPro" id="IPR042219">
    <property type="entry name" value="AAA_lid_11_sf"/>
</dbReference>
<feature type="domain" description="Dynein heavy chain region D6 P-loop" evidence="16">
    <location>
        <begin position="4064"/>
        <end position="4173"/>
    </location>
</feature>
<feature type="domain" description="Dynein heavy chain 3 AAA+ lid" evidence="24">
    <location>
        <begin position="2792"/>
        <end position="2875"/>
    </location>
</feature>
<dbReference type="InterPro" id="IPR041658">
    <property type="entry name" value="AAA_lid_11"/>
</dbReference>
<dbReference type="Gene3D" id="1.10.8.720">
    <property type="entry name" value="Region D6 of dynein motor"/>
    <property type="match status" value="1"/>
</dbReference>
<feature type="domain" description="Dynein axonemal heavy chain 2/5/8 coiled-coil" evidence="27">
    <location>
        <begin position="1246"/>
        <end position="1355"/>
    </location>
</feature>
<dbReference type="Pfam" id="PF12780">
    <property type="entry name" value="AAA_8"/>
    <property type="match status" value="1"/>
</dbReference>
<dbReference type="FunFam" id="3.40.50.300:FF:002141">
    <property type="entry name" value="Dynein heavy chain"/>
    <property type="match status" value="1"/>
</dbReference>
<dbReference type="FunFam" id="1.10.8.720:FF:000004">
    <property type="entry name" value="Dynein heavy chain 5, axonemal"/>
    <property type="match status" value="1"/>
</dbReference>
<dbReference type="PANTHER" id="PTHR46532:SF13">
    <property type="entry name" value="CYTOPLASMIC DYNEIN 1 HEAVY CHAIN 1"/>
    <property type="match status" value="1"/>
</dbReference>
<dbReference type="FunFam" id="3.40.50.300:FF:001221">
    <property type="entry name" value="Axonemal dynein heavy chain 8"/>
    <property type="match status" value="1"/>
</dbReference>
<evidence type="ECO:0000313" key="28">
    <source>
        <dbReference type="EMBL" id="CAB3238688.1"/>
    </source>
</evidence>
<evidence type="ECO:0000256" key="2">
    <source>
        <dbReference type="ARBA" id="ARBA00008887"/>
    </source>
</evidence>
<dbReference type="Pfam" id="PF18199">
    <property type="entry name" value="Dynein_C"/>
    <property type="match status" value="1"/>
</dbReference>
<dbReference type="Pfam" id="PF12775">
    <property type="entry name" value="AAA_7"/>
    <property type="match status" value="1"/>
</dbReference>
<keyword evidence="5" id="KW-0677">Repeat</keyword>
<feature type="coiled-coil region" evidence="14">
    <location>
        <begin position="3460"/>
        <end position="3494"/>
    </location>
</feature>
<dbReference type="Pfam" id="PF18198">
    <property type="entry name" value="AAA_lid_11"/>
    <property type="match status" value="1"/>
</dbReference>
<dbReference type="FunFam" id="3.40.50.300:FF:000320">
    <property type="entry name" value="Dynein, axonemal, heavy chain 5"/>
    <property type="match status" value="1"/>
</dbReference>
<dbReference type="InterPro" id="IPR035706">
    <property type="entry name" value="AAA_9"/>
</dbReference>
<evidence type="ECO:0000256" key="3">
    <source>
        <dbReference type="ARBA" id="ARBA00022490"/>
    </source>
</evidence>